<protein>
    <submittedName>
        <fullName evidence="2">Uncharacterized protein</fullName>
    </submittedName>
</protein>
<evidence type="ECO:0000313" key="2">
    <source>
        <dbReference type="EMBL" id="KAL3839365.1"/>
    </source>
</evidence>
<proteinExistence type="predicted"/>
<keyword evidence="1" id="KW-0812">Transmembrane</keyword>
<comment type="caution">
    <text evidence="2">The sequence shown here is derived from an EMBL/GenBank/DDBJ whole genome shotgun (WGS) entry which is preliminary data.</text>
</comment>
<evidence type="ECO:0000313" key="3">
    <source>
        <dbReference type="Proteomes" id="UP001634393"/>
    </source>
</evidence>
<feature type="transmembrane region" description="Helical" evidence="1">
    <location>
        <begin position="12"/>
        <end position="29"/>
    </location>
</feature>
<accession>A0ABD3TST8</accession>
<keyword evidence="3" id="KW-1185">Reference proteome</keyword>
<keyword evidence="1" id="KW-1133">Transmembrane helix</keyword>
<dbReference type="EMBL" id="JBJXBP010000003">
    <property type="protein sequence ID" value="KAL3839365.1"/>
    <property type="molecule type" value="Genomic_DNA"/>
</dbReference>
<keyword evidence="1" id="KW-0472">Membrane</keyword>
<reference evidence="2 3" key="1">
    <citation type="submission" date="2024-12" db="EMBL/GenBank/DDBJ databases">
        <title>The unique morphological basis and parallel evolutionary history of personate flowers in Penstemon.</title>
        <authorList>
            <person name="Depatie T.H."/>
            <person name="Wessinger C.A."/>
        </authorList>
    </citation>
    <scope>NUCLEOTIDE SEQUENCE [LARGE SCALE GENOMIC DNA]</scope>
    <source>
        <strain evidence="2">WTNN_2</strain>
        <tissue evidence="2">Leaf</tissue>
    </source>
</reference>
<organism evidence="2 3">
    <name type="scientific">Penstemon smallii</name>
    <dbReference type="NCBI Taxonomy" id="265156"/>
    <lineage>
        <taxon>Eukaryota</taxon>
        <taxon>Viridiplantae</taxon>
        <taxon>Streptophyta</taxon>
        <taxon>Embryophyta</taxon>
        <taxon>Tracheophyta</taxon>
        <taxon>Spermatophyta</taxon>
        <taxon>Magnoliopsida</taxon>
        <taxon>eudicotyledons</taxon>
        <taxon>Gunneridae</taxon>
        <taxon>Pentapetalae</taxon>
        <taxon>asterids</taxon>
        <taxon>lamiids</taxon>
        <taxon>Lamiales</taxon>
        <taxon>Plantaginaceae</taxon>
        <taxon>Cheloneae</taxon>
        <taxon>Penstemon</taxon>
    </lineage>
</organism>
<dbReference type="Proteomes" id="UP001634393">
    <property type="component" value="Unassembled WGS sequence"/>
</dbReference>
<gene>
    <name evidence="2" type="ORF">ACJIZ3_023956</name>
</gene>
<dbReference type="AlphaFoldDB" id="A0ABD3TST8"/>
<sequence>MISLGLHGYVYLIRNLTLQLSFLLFYQWLPINLIKL</sequence>
<name>A0ABD3TST8_9LAMI</name>
<evidence type="ECO:0000256" key="1">
    <source>
        <dbReference type="SAM" id="Phobius"/>
    </source>
</evidence>